<dbReference type="Pfam" id="PF12710">
    <property type="entry name" value="HAD"/>
    <property type="match status" value="1"/>
</dbReference>
<dbReference type="InterPro" id="IPR023214">
    <property type="entry name" value="HAD_sf"/>
</dbReference>
<dbReference type="Proteomes" id="UP000494329">
    <property type="component" value="Unassembled WGS sequence"/>
</dbReference>
<evidence type="ECO:0000256" key="2">
    <source>
        <dbReference type="ARBA" id="ARBA00022801"/>
    </source>
</evidence>
<dbReference type="InterPro" id="IPR050582">
    <property type="entry name" value="HAD-like_SerB"/>
</dbReference>
<dbReference type="RefSeq" id="WP_175111165.1">
    <property type="nucleotide sequence ID" value="NZ_CADIKF010000016.1"/>
</dbReference>
<dbReference type="SUPFAM" id="SSF56784">
    <property type="entry name" value="HAD-like"/>
    <property type="match status" value="1"/>
</dbReference>
<evidence type="ECO:0000313" key="4">
    <source>
        <dbReference type="EMBL" id="CAB3756387.1"/>
    </source>
</evidence>
<dbReference type="Gene3D" id="1.20.1440.100">
    <property type="entry name" value="SG protein - dephosphorylation function"/>
    <property type="match status" value="1"/>
</dbReference>
<dbReference type="AlphaFoldDB" id="A0A6J5DRZ8"/>
<evidence type="ECO:0000256" key="1">
    <source>
        <dbReference type="ARBA" id="ARBA00022723"/>
    </source>
</evidence>
<dbReference type="EC" id="3.1.3.-" evidence="4"/>
<dbReference type="EMBL" id="CADIKF010000016">
    <property type="protein sequence ID" value="CAB3756387.1"/>
    <property type="molecule type" value="Genomic_DNA"/>
</dbReference>
<keyword evidence="5" id="KW-1185">Reference proteome</keyword>
<keyword evidence="3" id="KW-0460">Magnesium</keyword>
<dbReference type="PANTHER" id="PTHR43344">
    <property type="entry name" value="PHOSPHOSERINE PHOSPHATASE"/>
    <property type="match status" value="1"/>
</dbReference>
<dbReference type="PANTHER" id="PTHR43344:SF13">
    <property type="entry name" value="PHOSPHATASE RV3661-RELATED"/>
    <property type="match status" value="1"/>
</dbReference>
<accession>A0A6J5DRZ8</accession>
<proteinExistence type="predicted"/>
<keyword evidence="1" id="KW-0479">Metal-binding</keyword>
<name>A0A6J5DRZ8_9BURK</name>
<reference evidence="4 5" key="1">
    <citation type="submission" date="2020-04" db="EMBL/GenBank/DDBJ databases">
        <authorList>
            <person name="De Canck E."/>
        </authorList>
    </citation>
    <scope>NUCLEOTIDE SEQUENCE [LARGE SCALE GENOMIC DNA]</scope>
    <source>
        <strain evidence="4 5">LMG 29739</strain>
    </source>
</reference>
<dbReference type="Gene3D" id="3.40.50.1000">
    <property type="entry name" value="HAD superfamily/HAD-like"/>
    <property type="match status" value="1"/>
</dbReference>
<dbReference type="NCBIfam" id="TIGR01488">
    <property type="entry name" value="HAD-SF-IB"/>
    <property type="match status" value="1"/>
</dbReference>
<evidence type="ECO:0000256" key="3">
    <source>
        <dbReference type="ARBA" id="ARBA00022842"/>
    </source>
</evidence>
<organism evidence="4 5">
    <name type="scientific">Paraburkholderia solisilvae</name>
    <dbReference type="NCBI Taxonomy" id="624376"/>
    <lineage>
        <taxon>Bacteria</taxon>
        <taxon>Pseudomonadati</taxon>
        <taxon>Pseudomonadota</taxon>
        <taxon>Betaproteobacteria</taxon>
        <taxon>Burkholderiales</taxon>
        <taxon>Burkholderiaceae</taxon>
        <taxon>Paraburkholderia</taxon>
    </lineage>
</organism>
<sequence>MNAIREASGTARLAAFDVDETILSIKGLFSFADYFFSGRPDASGRVNGEPFAAWFASLRASGATVSREQVNREFYRAFAGYEASFVQHCAYDWFDQLLRSRESILIEPALAAIDAYRANHIPVALLTGSARLFLAPLAQLLDATYVLSIELEIDAAGRLTGELLPPQTIGEGKWVALCALLEELGIDPGECVGYGDHLSDLPFLARLGHAVVVAGDEALEKIAIERGWPILPRVRVAPPRAWLAGRVP</sequence>
<dbReference type="GO" id="GO:0016787">
    <property type="term" value="F:hydrolase activity"/>
    <property type="evidence" value="ECO:0007669"/>
    <property type="project" value="UniProtKB-KW"/>
</dbReference>
<gene>
    <name evidence="4" type="ORF">LMG29739_02435</name>
</gene>
<evidence type="ECO:0000313" key="5">
    <source>
        <dbReference type="Proteomes" id="UP000494329"/>
    </source>
</evidence>
<protein>
    <submittedName>
        <fullName evidence="4">Putative phosphatase</fullName>
        <ecNumber evidence="4">3.1.3.-</ecNumber>
    </submittedName>
</protein>
<keyword evidence="2 4" id="KW-0378">Hydrolase</keyword>
<dbReference type="InterPro" id="IPR036412">
    <property type="entry name" value="HAD-like_sf"/>
</dbReference>
<dbReference type="GO" id="GO:0046872">
    <property type="term" value="F:metal ion binding"/>
    <property type="evidence" value="ECO:0007669"/>
    <property type="project" value="UniProtKB-KW"/>
</dbReference>